<dbReference type="Proteomes" id="UP001138997">
    <property type="component" value="Unassembled WGS sequence"/>
</dbReference>
<dbReference type="PANTHER" id="PTHR39335">
    <property type="entry name" value="BLL4220 PROTEIN"/>
    <property type="match status" value="1"/>
</dbReference>
<dbReference type="InterPro" id="IPR005297">
    <property type="entry name" value="Lipoprotein_repeat"/>
</dbReference>
<dbReference type="GO" id="GO:0043448">
    <property type="term" value="P:alkane catabolic process"/>
    <property type="evidence" value="ECO:0007669"/>
    <property type="project" value="TreeGrafter"/>
</dbReference>
<evidence type="ECO:0000313" key="3">
    <source>
        <dbReference type="Proteomes" id="UP001138997"/>
    </source>
</evidence>
<feature type="chain" id="PRO_5040774641" description="Lipoprotein with Yx(FWY)xxD motif" evidence="1">
    <location>
        <begin position="24"/>
        <end position="196"/>
    </location>
</feature>
<evidence type="ECO:0008006" key="4">
    <source>
        <dbReference type="Google" id="ProtNLM"/>
    </source>
</evidence>
<keyword evidence="3" id="KW-1185">Reference proteome</keyword>
<accession>A0A9X1NKA4</accession>
<organism evidence="2 3">
    <name type="scientific">Kineosporia babensis</name>
    <dbReference type="NCBI Taxonomy" id="499548"/>
    <lineage>
        <taxon>Bacteria</taxon>
        <taxon>Bacillati</taxon>
        <taxon>Actinomycetota</taxon>
        <taxon>Actinomycetes</taxon>
        <taxon>Kineosporiales</taxon>
        <taxon>Kineosporiaceae</taxon>
        <taxon>Kineosporia</taxon>
    </lineage>
</organism>
<name>A0A9X1NKA4_9ACTN</name>
<dbReference type="RefSeq" id="WP_231447541.1">
    <property type="nucleotide sequence ID" value="NZ_JAJOMB010000018.1"/>
</dbReference>
<dbReference type="AlphaFoldDB" id="A0A9X1NKA4"/>
<keyword evidence="1" id="KW-0732">Signal</keyword>
<dbReference type="PROSITE" id="PS51257">
    <property type="entry name" value="PROKAR_LIPOPROTEIN"/>
    <property type="match status" value="1"/>
</dbReference>
<feature type="signal peptide" evidence="1">
    <location>
        <begin position="1"/>
        <end position="23"/>
    </location>
</feature>
<gene>
    <name evidence="2" type="ORF">LR394_27920</name>
</gene>
<reference evidence="2" key="1">
    <citation type="submission" date="2021-11" db="EMBL/GenBank/DDBJ databases">
        <title>Streptomyces corallinus and Kineosporia corallina sp. nov., two new coral-derived marine actinobacteria.</title>
        <authorList>
            <person name="Buangrab K."/>
            <person name="Sutthacheep M."/>
            <person name="Yeemin T."/>
            <person name="Harunari E."/>
            <person name="Igarashi Y."/>
            <person name="Sripreechasak P."/>
            <person name="Kanchanasin P."/>
            <person name="Tanasupawat S."/>
            <person name="Phongsopitanun W."/>
        </authorList>
    </citation>
    <scope>NUCLEOTIDE SEQUENCE</scope>
    <source>
        <strain evidence="2">JCM 31032</strain>
    </source>
</reference>
<sequence>MNRRLLGLSLAVLLLLGACGKSIEITDEDDATPAPSQTTSQGNAGLEVLDNSAEENGMNGDGGTMIGAERQEQPADWVQLTAARGGDVSGIRLVDIHQSSLYRFDNDSANPSKSTCNDMCALTWPPVTVQEGGRVYLEGVNAQRIGAIRRDDGTVQITAGGWPLYRFSGDSQPGELNGQGRDGVWFAVSPEGQKVE</sequence>
<dbReference type="EMBL" id="JAJOMB010000018">
    <property type="protein sequence ID" value="MCD5314736.1"/>
    <property type="molecule type" value="Genomic_DNA"/>
</dbReference>
<evidence type="ECO:0000256" key="1">
    <source>
        <dbReference type="SAM" id="SignalP"/>
    </source>
</evidence>
<comment type="caution">
    <text evidence="2">The sequence shown here is derived from an EMBL/GenBank/DDBJ whole genome shotgun (WGS) entry which is preliminary data.</text>
</comment>
<evidence type="ECO:0000313" key="2">
    <source>
        <dbReference type="EMBL" id="MCD5314736.1"/>
    </source>
</evidence>
<protein>
    <recommendedName>
        <fullName evidence="4">Lipoprotein with Yx(FWY)xxD motif</fullName>
    </recommendedName>
</protein>
<dbReference type="Pfam" id="PF03640">
    <property type="entry name" value="Lipoprotein_15"/>
    <property type="match status" value="2"/>
</dbReference>
<proteinExistence type="predicted"/>
<dbReference type="PANTHER" id="PTHR39335:SF1">
    <property type="entry name" value="BLL4220 PROTEIN"/>
    <property type="match status" value="1"/>
</dbReference>